<evidence type="ECO:0000313" key="1">
    <source>
        <dbReference type="EMBL" id="SMQ22344.1"/>
    </source>
</evidence>
<reference evidence="1" key="1">
    <citation type="submission" date="2017-05" db="EMBL/GenBank/DDBJ databases">
        <authorList>
            <person name="Varghese N."/>
            <person name="Submissions S."/>
        </authorList>
    </citation>
    <scope>NUCLEOTIDE SEQUENCE</scope>
    <source>
        <strain evidence="1">LMG 28168</strain>
    </source>
</reference>
<accession>A0ACD2U017</accession>
<comment type="caution">
    <text evidence="1">The sequence shown here is derived from an EMBL/GenBank/DDBJ whole genome shotgun (WGS) entry which is preliminary data.</text>
</comment>
<gene>
    <name evidence="1" type="ORF">SAMN04488483_0255</name>
</gene>
<organism evidence="1 2">
    <name type="scientific">Pseudomonas helmanticensis</name>
    <dbReference type="NCBI Taxonomy" id="1471381"/>
    <lineage>
        <taxon>Bacteria</taxon>
        <taxon>Pseudomonadati</taxon>
        <taxon>Pseudomonadota</taxon>
        <taxon>Gammaproteobacteria</taxon>
        <taxon>Pseudomonadales</taxon>
        <taxon>Pseudomonadaceae</taxon>
        <taxon>Pseudomonas</taxon>
    </lineage>
</organism>
<protein>
    <submittedName>
        <fullName evidence="1">Short C-terminal domain-containing protein</fullName>
    </submittedName>
</protein>
<dbReference type="EMBL" id="FXUY01000001">
    <property type="protein sequence ID" value="SMQ22344.1"/>
    <property type="molecule type" value="Genomic_DNA"/>
</dbReference>
<evidence type="ECO:0000313" key="2">
    <source>
        <dbReference type="Proteomes" id="UP001158048"/>
    </source>
</evidence>
<dbReference type="Proteomes" id="UP001158048">
    <property type="component" value="Unassembled WGS sequence"/>
</dbReference>
<sequence>MLDIGMAIVLLFLMIATYFLPSFNAFSRKHPERWPIFMLDLFLGWTIIGWVVSLVWSVSSTQSADTIHVQPQPQPQPQSEEDKYQKLERIGSLKEKGLLTESEFEAEKAKLLQS</sequence>
<keyword evidence="2" id="KW-1185">Reference proteome</keyword>
<proteinExistence type="predicted"/>
<name>A0ACD2U017_9PSED</name>